<dbReference type="FunFam" id="1.20.140.100:FF:000001">
    <property type="entry name" value="dynein heavy chain 17, axonemal"/>
    <property type="match status" value="1"/>
</dbReference>
<dbReference type="SUPFAM" id="SSF52540">
    <property type="entry name" value="P-loop containing nucleoside triphosphate hydrolases"/>
    <property type="match status" value="4"/>
</dbReference>
<evidence type="ECO:0000256" key="1">
    <source>
        <dbReference type="ARBA" id="ARBA00004430"/>
    </source>
</evidence>
<dbReference type="GO" id="GO:0045505">
    <property type="term" value="F:dynein intermediate chain binding"/>
    <property type="evidence" value="ECO:0007669"/>
    <property type="project" value="InterPro"/>
</dbReference>
<dbReference type="PANTHER" id="PTHR46532">
    <property type="entry name" value="MALE FERTILITY FACTOR KL5"/>
    <property type="match status" value="1"/>
</dbReference>
<feature type="region of interest" description="Disordered" evidence="19">
    <location>
        <begin position="1685"/>
        <end position="1708"/>
    </location>
</feature>
<keyword evidence="6" id="KW-0677">Repeat</keyword>
<dbReference type="InterPro" id="IPR027417">
    <property type="entry name" value="P-loop_NTPase"/>
</dbReference>
<dbReference type="Gene3D" id="3.20.180.20">
    <property type="entry name" value="Dynein heavy chain, N-terminal domain 2"/>
    <property type="match status" value="1"/>
</dbReference>
<dbReference type="FunFam" id="3.10.490.20:FF:000009">
    <property type="entry name" value="Dynein heavy chain 4"/>
    <property type="match status" value="1"/>
</dbReference>
<dbReference type="EMBL" id="CAKKNE010000002">
    <property type="protein sequence ID" value="CAH0369553.1"/>
    <property type="molecule type" value="Genomic_DNA"/>
</dbReference>
<dbReference type="InterPro" id="IPR041589">
    <property type="entry name" value="DNAH3_AAA_lid_1"/>
</dbReference>
<dbReference type="Gene3D" id="1.10.8.710">
    <property type="match status" value="1"/>
</dbReference>
<dbReference type="Gene3D" id="1.10.8.720">
    <property type="entry name" value="Region D6 of dynein motor"/>
    <property type="match status" value="1"/>
</dbReference>
<dbReference type="Gene3D" id="1.20.140.100">
    <property type="entry name" value="Dynein heavy chain, N-terminal domain 2"/>
    <property type="match status" value="1"/>
</dbReference>
<gene>
    <name evidence="21" type="ORF">PECAL_2P26800</name>
</gene>
<dbReference type="Gene3D" id="1.20.1270.280">
    <property type="match status" value="1"/>
</dbReference>
<dbReference type="GO" id="GO:0000235">
    <property type="term" value="C:astral microtubule"/>
    <property type="evidence" value="ECO:0007669"/>
    <property type="project" value="UniProtKB-ARBA"/>
</dbReference>
<dbReference type="Gene3D" id="3.40.50.300">
    <property type="entry name" value="P-loop containing nucleotide triphosphate hydrolases"/>
    <property type="match status" value="5"/>
</dbReference>
<evidence type="ECO:0000256" key="15">
    <source>
        <dbReference type="ARBA" id="ARBA00054075"/>
    </source>
</evidence>
<dbReference type="GO" id="GO:0036159">
    <property type="term" value="P:inner dynein arm assembly"/>
    <property type="evidence" value="ECO:0007669"/>
    <property type="project" value="UniProtKB-ARBA"/>
</dbReference>
<keyword evidence="12" id="KW-0505">Motor protein</keyword>
<dbReference type="Pfam" id="PF18199">
    <property type="entry name" value="Dynein_C"/>
    <property type="match status" value="1"/>
</dbReference>
<dbReference type="Gene3D" id="1.10.8.1220">
    <property type="match status" value="1"/>
</dbReference>
<evidence type="ECO:0000256" key="4">
    <source>
        <dbReference type="ARBA" id="ARBA00022490"/>
    </source>
</evidence>
<keyword evidence="9" id="KW-0243">Dynein</keyword>
<evidence type="ECO:0000256" key="12">
    <source>
        <dbReference type="ARBA" id="ARBA00023175"/>
    </source>
</evidence>
<dbReference type="InterPro" id="IPR043160">
    <property type="entry name" value="Dynein_C_barrel"/>
</dbReference>
<evidence type="ECO:0000256" key="19">
    <source>
        <dbReference type="SAM" id="MobiDB-lite"/>
    </source>
</evidence>
<dbReference type="InterPro" id="IPR042228">
    <property type="entry name" value="Dynein_linker_3"/>
</dbReference>
<dbReference type="Gene3D" id="3.10.490.20">
    <property type="match status" value="1"/>
</dbReference>
<dbReference type="FunFam" id="3.40.50.300:FF:000049">
    <property type="entry name" value="Dynein, axonemal, heavy chain 5"/>
    <property type="match status" value="1"/>
</dbReference>
<comment type="caution">
    <text evidence="21">The sequence shown here is derived from an EMBL/GenBank/DDBJ whole genome shotgun (WGS) entry which is preliminary data.</text>
</comment>
<dbReference type="Pfam" id="PF17857">
    <property type="entry name" value="AAA_lid_1"/>
    <property type="match status" value="1"/>
</dbReference>
<evidence type="ECO:0000256" key="3">
    <source>
        <dbReference type="ARBA" id="ARBA00022197"/>
    </source>
</evidence>
<keyword evidence="5" id="KW-0493">Microtubule</keyword>
<feature type="region of interest" description="Disordered" evidence="19">
    <location>
        <begin position="773"/>
        <end position="794"/>
    </location>
</feature>
<evidence type="ECO:0000256" key="6">
    <source>
        <dbReference type="ARBA" id="ARBA00022737"/>
    </source>
</evidence>
<keyword evidence="13" id="KW-0206">Cytoskeleton</keyword>
<dbReference type="FunFam" id="1.10.287.2620:FF:000002">
    <property type="entry name" value="Dynein heavy chain 2, axonemal"/>
    <property type="match status" value="1"/>
</dbReference>
<evidence type="ECO:0000256" key="13">
    <source>
        <dbReference type="ARBA" id="ARBA00023212"/>
    </source>
</evidence>
<dbReference type="FunFam" id="3.20.180.20:FF:000001">
    <property type="entry name" value="Dynein axonemal heavy chain 5"/>
    <property type="match status" value="1"/>
</dbReference>
<dbReference type="FunFam" id="3.40.50.300:FF:000153">
    <property type="entry name" value="Dynein axonemal heavy chain 1"/>
    <property type="match status" value="1"/>
</dbReference>
<dbReference type="Gene3D" id="1.10.287.2620">
    <property type="match status" value="1"/>
</dbReference>
<feature type="domain" description="AAA+ ATPase" evidence="20">
    <location>
        <begin position="1916"/>
        <end position="2016"/>
    </location>
</feature>
<evidence type="ECO:0000256" key="8">
    <source>
        <dbReference type="ARBA" id="ARBA00022840"/>
    </source>
</evidence>
<dbReference type="GO" id="GO:0000070">
    <property type="term" value="P:mitotic sister chromatid segregation"/>
    <property type="evidence" value="ECO:0007669"/>
    <property type="project" value="UniProtKB-ARBA"/>
</dbReference>
<comment type="subcellular location">
    <subcellularLocation>
        <location evidence="1">Cytoplasm</location>
        <location evidence="1">Cytoskeleton</location>
        <location evidence="1">Cilium axoneme</location>
    </subcellularLocation>
</comment>
<dbReference type="InterPro" id="IPR004273">
    <property type="entry name" value="Dynein_heavy_D6_P-loop"/>
</dbReference>
<dbReference type="FunFam" id="1.20.920.30:FF:000002">
    <property type="entry name" value="Dynein axonemal heavy chain 3"/>
    <property type="match status" value="1"/>
</dbReference>
<keyword evidence="4" id="KW-0963">Cytoplasm</keyword>
<evidence type="ECO:0000256" key="7">
    <source>
        <dbReference type="ARBA" id="ARBA00022741"/>
    </source>
</evidence>
<dbReference type="Gene3D" id="1.20.920.30">
    <property type="match status" value="1"/>
</dbReference>
<dbReference type="InterPro" id="IPR041228">
    <property type="entry name" value="Dynein_C"/>
</dbReference>
<evidence type="ECO:0000259" key="20">
    <source>
        <dbReference type="SMART" id="SM00382"/>
    </source>
</evidence>
<dbReference type="InterPro" id="IPR026983">
    <property type="entry name" value="DHC"/>
</dbReference>
<keyword evidence="11" id="KW-0969">Cilium</keyword>
<comment type="function">
    <text evidence="15">Force generating protein of eukaryotic cilia and flagella. Produces force towards the minus ends of microtubules. Dynein has ATPase activity; the force-producing power stroke is thought to occur on release of ADP. Required for assembly of the I1 inner arm complex and its targeting to the appropriate axoneme location. Also required for phototaxis.</text>
</comment>
<evidence type="ECO:0000313" key="21">
    <source>
        <dbReference type="EMBL" id="CAH0369553.1"/>
    </source>
</evidence>
<feature type="coiled-coil region" evidence="18">
    <location>
        <begin position="3141"/>
        <end position="3175"/>
    </location>
</feature>
<comment type="similarity">
    <text evidence="2">Belongs to the dynein heavy chain family.</text>
</comment>
<evidence type="ECO:0000256" key="10">
    <source>
        <dbReference type="ARBA" id="ARBA00023054"/>
    </source>
</evidence>
<dbReference type="FunFam" id="3.40.50.300:FF:002141">
    <property type="entry name" value="Dynein heavy chain"/>
    <property type="match status" value="1"/>
</dbReference>
<dbReference type="Proteomes" id="UP000789595">
    <property type="component" value="Unassembled WGS sequence"/>
</dbReference>
<dbReference type="Pfam" id="PF12780">
    <property type="entry name" value="AAA_8"/>
    <property type="match status" value="1"/>
</dbReference>
<protein>
    <recommendedName>
        <fullName evidence="3">Dynein heavy chain, cytoplasmic</fullName>
    </recommendedName>
    <alternativeName>
        <fullName evidence="17">Dynein-1, subspecies f</fullName>
    </alternativeName>
</protein>
<dbReference type="GO" id="GO:1902850">
    <property type="term" value="P:microtubule cytoskeleton organization involved in mitosis"/>
    <property type="evidence" value="ECO:0007669"/>
    <property type="project" value="UniProtKB-ARBA"/>
</dbReference>
<dbReference type="Gene3D" id="1.10.472.130">
    <property type="match status" value="1"/>
</dbReference>
<feature type="domain" description="AAA+ ATPase" evidence="20">
    <location>
        <begin position="2552"/>
        <end position="2720"/>
    </location>
</feature>
<evidence type="ECO:0000256" key="11">
    <source>
        <dbReference type="ARBA" id="ARBA00023069"/>
    </source>
</evidence>
<dbReference type="Pfam" id="PF08385">
    <property type="entry name" value="DHC_N1"/>
    <property type="match status" value="1"/>
</dbReference>
<dbReference type="Pfam" id="PF12777">
    <property type="entry name" value="MT"/>
    <property type="match status" value="1"/>
</dbReference>
<dbReference type="InterPro" id="IPR013602">
    <property type="entry name" value="Dynein_heavy_linker"/>
</dbReference>
<dbReference type="FunFam" id="1.20.58.1120:FF:000001">
    <property type="entry name" value="dynein heavy chain 2, axonemal"/>
    <property type="match status" value="1"/>
</dbReference>
<dbReference type="GO" id="GO:0005938">
    <property type="term" value="C:cell cortex"/>
    <property type="evidence" value="ECO:0007669"/>
    <property type="project" value="UniProtKB-ARBA"/>
</dbReference>
<evidence type="ECO:0000256" key="18">
    <source>
        <dbReference type="SAM" id="Coils"/>
    </source>
</evidence>
<dbReference type="InterPro" id="IPR035699">
    <property type="entry name" value="AAA_6"/>
</dbReference>
<evidence type="ECO:0000256" key="5">
    <source>
        <dbReference type="ARBA" id="ARBA00022701"/>
    </source>
</evidence>
<dbReference type="PANTHER" id="PTHR46532:SF11">
    <property type="entry name" value="DYNEIN AXONEMAL HEAVY CHAIN 12"/>
    <property type="match status" value="1"/>
</dbReference>
<dbReference type="Gene3D" id="1.20.920.20">
    <property type="match status" value="1"/>
</dbReference>
<evidence type="ECO:0000256" key="9">
    <source>
        <dbReference type="ARBA" id="ARBA00023017"/>
    </source>
</evidence>
<evidence type="ECO:0000256" key="14">
    <source>
        <dbReference type="ARBA" id="ARBA00023273"/>
    </source>
</evidence>
<dbReference type="GO" id="GO:0036156">
    <property type="term" value="C:inner dynein arm"/>
    <property type="evidence" value="ECO:0007669"/>
    <property type="project" value="UniProtKB-ARBA"/>
</dbReference>
<keyword evidence="14" id="KW-0966">Cell projection</keyword>
<dbReference type="GO" id="GO:0030473">
    <property type="term" value="P:nuclear migration along microtubule"/>
    <property type="evidence" value="ECO:0007669"/>
    <property type="project" value="UniProtKB-ARBA"/>
</dbReference>
<dbReference type="GO" id="GO:0005524">
    <property type="term" value="F:ATP binding"/>
    <property type="evidence" value="ECO:0007669"/>
    <property type="project" value="UniProtKB-KW"/>
</dbReference>
<feature type="coiled-coil region" evidence="18">
    <location>
        <begin position="813"/>
        <end position="840"/>
    </location>
</feature>
<dbReference type="FunFam" id="1.20.920.20:FF:000001">
    <property type="entry name" value="dynein heavy chain 2, axonemal"/>
    <property type="match status" value="1"/>
</dbReference>
<dbReference type="Gene3D" id="6.10.140.1060">
    <property type="match status" value="1"/>
</dbReference>
<keyword evidence="8" id="KW-0067">ATP-binding</keyword>
<keyword evidence="7" id="KW-0547">Nucleotide-binding</keyword>
<accession>A0A8J2SDE7</accession>
<feature type="compositionally biased region" description="Basic residues" evidence="19">
    <location>
        <begin position="784"/>
        <end position="794"/>
    </location>
</feature>
<dbReference type="InterPro" id="IPR013594">
    <property type="entry name" value="Dynein_heavy_tail"/>
</dbReference>
<dbReference type="InterPro" id="IPR043157">
    <property type="entry name" value="Dynein_AAA1S"/>
</dbReference>
<reference evidence="21" key="1">
    <citation type="submission" date="2021-11" db="EMBL/GenBank/DDBJ databases">
        <authorList>
            <consortium name="Genoscope - CEA"/>
            <person name="William W."/>
        </authorList>
    </citation>
    <scope>NUCLEOTIDE SEQUENCE</scope>
</reference>
<dbReference type="OrthoDB" id="424310at2759"/>
<dbReference type="Pfam" id="PF12781">
    <property type="entry name" value="AAA_9"/>
    <property type="match status" value="1"/>
</dbReference>
<dbReference type="InterPro" id="IPR003593">
    <property type="entry name" value="AAA+_ATPase"/>
</dbReference>
<dbReference type="InterPro" id="IPR035706">
    <property type="entry name" value="AAA_9"/>
</dbReference>
<dbReference type="FunFam" id="3.40.50.300:FF:000996">
    <property type="entry name" value="Cytoplasmic dynein heavy chain"/>
    <property type="match status" value="1"/>
</dbReference>
<proteinExistence type="inferred from homology"/>
<keyword evidence="22" id="KW-1185">Reference proteome</keyword>
<dbReference type="Pfam" id="PF18198">
    <property type="entry name" value="AAA_lid_11"/>
    <property type="match status" value="1"/>
</dbReference>
<evidence type="ECO:0000256" key="17">
    <source>
        <dbReference type="ARBA" id="ARBA00077719"/>
    </source>
</evidence>
<dbReference type="InterPro" id="IPR041658">
    <property type="entry name" value="AAA_lid_11"/>
</dbReference>
<evidence type="ECO:0000256" key="16">
    <source>
        <dbReference type="ARBA" id="ARBA00063032"/>
    </source>
</evidence>
<dbReference type="GO" id="GO:0008569">
    <property type="term" value="F:minus-end-directed microtubule motor activity"/>
    <property type="evidence" value="ECO:0007669"/>
    <property type="project" value="InterPro"/>
</dbReference>
<dbReference type="Pfam" id="PF17852">
    <property type="entry name" value="Dynein_AAA_lid"/>
    <property type="match status" value="1"/>
</dbReference>
<dbReference type="InterPro" id="IPR024317">
    <property type="entry name" value="Dynein_heavy_chain_D4_dom"/>
</dbReference>
<dbReference type="SMART" id="SM00382">
    <property type="entry name" value="AAA"/>
    <property type="match status" value="2"/>
</dbReference>
<dbReference type="Pfam" id="PF12775">
    <property type="entry name" value="AAA_7"/>
    <property type="match status" value="1"/>
</dbReference>
<evidence type="ECO:0000313" key="22">
    <source>
        <dbReference type="Proteomes" id="UP000789595"/>
    </source>
</evidence>
<dbReference type="InterPro" id="IPR042219">
    <property type="entry name" value="AAA_lid_11_sf"/>
</dbReference>
<comment type="subunit">
    <text evidence="16">The I1 inner arm complex (also known as the f dynein complex) is a two-headed isoform composed of two heavy chains (1-alpha and 1-beta), three intermediate chains and three light chains. I1 occupies a specific position proximal to the first radial spoke and repeats every 96 nm along the length of the axoneme.</text>
</comment>
<feature type="coiled-coil region" evidence="18">
    <location>
        <begin position="3702"/>
        <end position="3733"/>
    </location>
</feature>
<dbReference type="InterPro" id="IPR042222">
    <property type="entry name" value="Dynein_2_N"/>
</dbReference>
<dbReference type="Pfam" id="PF08393">
    <property type="entry name" value="DHC_N2"/>
    <property type="match status" value="1"/>
</dbReference>
<dbReference type="InterPro" id="IPR024743">
    <property type="entry name" value="Dynein_HC_stalk"/>
</dbReference>
<dbReference type="Gene3D" id="1.20.58.1120">
    <property type="match status" value="1"/>
</dbReference>
<dbReference type="GO" id="GO:0060294">
    <property type="term" value="P:cilium movement involved in cell motility"/>
    <property type="evidence" value="ECO:0007669"/>
    <property type="project" value="UniProtKB-ARBA"/>
</dbReference>
<dbReference type="GO" id="GO:0008017">
    <property type="term" value="F:microtubule binding"/>
    <property type="evidence" value="ECO:0007669"/>
    <property type="project" value="UniProtKB-ARBA"/>
</dbReference>
<keyword evidence="10 18" id="KW-0175">Coiled coil</keyword>
<evidence type="ECO:0000256" key="2">
    <source>
        <dbReference type="ARBA" id="ARBA00008887"/>
    </source>
</evidence>
<name>A0A8J2SDE7_9STRA</name>
<sequence>MGRGAQGDAVLDQRIGWLLQQIRIAYKHVTPDMWEKFRGDQGANDLLEAFANADEGAPGGLYIAEKVGRVILTAVPPEKQKKDDAGFLYILKIEKDKPLDVGKCQRQCIVGECSSGVLEHAEQVAMTVLAPLLAVSKGDASDLVAKEVDEGLAAFVANVQIMQGHARGTTALPLPPDWAVSKNTTASSGAPEGPADSKDAIHALESAIITWTKQIKAVLKEDPEGLSTDERPHPGPVAELDFWAAKSKNLDSIFDQLQSVRVRKVLRCLDKAQSTYNAPFAKLCKELFHARAEANDNVKFLAPLRKWVEQLEDCTDYSVLPEVYPPVVHTILLIWKGSGHYNTPTRLVVLVREVCNALVAQSQQYLGSMSVFELIESEDPNDARGAVSALKETLRVLAAFKEVYLKYKDKAATECPLNAWRVQNNAVFVRLDAFWERCHDVLELTETTMQFGQLSKIEIGGTKGKVLTTSVQQIHSDFTQAVNRVRSYGDDRLLDTEAKEFDDAFYEFRTSVRELEKRLASVLSQGFSDAPTLRAQFKLLDSFAGLTARQVITEELEKRYVQMVSVFGEDVRAMQKMFIEGKEAPPIAHNLPPIAGALTWCRGLLERIKTPMSKIRKLDKSVMESEEARDVIKDYTAFQGQLSDYEREQIEAWGAEMEKSSQAKLKNPLLRSENDPEFGYPLLYVNFDPLLVRLLREVKYFLLLGFEAPQAALEIYEHAETFRKHMGNLDLVVNVYNWMQAEMLPVERPLLSKQLELLDDVLAQGIAPHKDLLEDAVPDEQTPKKKKKKSKKKPLNWKSNNIDLYVNESMTAANEIKLVVEKMKDNLRKAEAVLDAWSAQPLLKRSGKAQPVDDFEQLQKVTLKERYDAIRKGGNEIHLLMKDTNKKLKVSQGLPDWKAYLDFVNNIIVGGLKRIVVKSCAALEQQLDPVHLAKPTALGPMLEIELDLVDGRVKFIPEVGPGPGELRTIFRDWCMNFDDVALQVKRLDTGEGTYLRELMEDMEVMGFIACIEQRLNLTEQRCQKLKRNYELYDYLWTTDLNEMFAEFLETAIIKPEAASVASGEDLPEEEPEPERLNLELFEEKIQLYQGVQHEVDDMRPTHEIDFLRIQSQPVKQALSTWCNKWMYCFTNYLQEKLMGDLTELYDFMDAIDVGLDQEVDDGDKETLMSVMSHIRDVRQRMPGMEATFVPLRETVELLKSNAIELDLGLVGEEEALDFLERAPLAWDNTVNKTFRVKESIQPLQNAMVDFIKRDIADYVSRVKLAHREFRDAPHGPFTWPSDRIKDAYASMDRTYARMKVLEAEAESFKNLQELFELNKIKAPELLTLRTELKLLKQVWDCVGVVESLFGSWSDTLWLDIRPDDLVDECKKLATHVKRLPRRLRDWPCYLRLQGSVQNMASILPLVSELRSPCMRDRHWKAVASECHKPVDKGPGFCLADLLKLQLHEHVEGIMEIVEVAQKENKVEQKLKQIEQFWSVACLELARHKDTEVQVIVSPDDLIETLDEHNIQLQSMAAMGRAVDFFRSDIQAWQKTLGTIEAVMRILLMVQRAWAALEAIFLGSQDIRAQLPDDTKRFEGIDGEFKETMTSIFAVKQVVSVCEVDGREKQLEVMYKELELCQKALTEYLDMKKNIFPRFYFVSNMALLDILSNSNNPTKIMPHVGAVFDGIDRLTFALPSRLEQLEDESLSDDEPKKEKPPTEASSMVAKDGEDVPFEDHFMMEGAVEVWLNELVTFMRDTLRGCLVTALEEASSWDTERPREEWVAYHCAQIALITSQIVWTEETETALDDLENGTDDAVKKYLDVCKGRLDALIKQVQGDLSKELRNKIITLITIDVHSRDIVGALITKRVENAQDFLWSSQLRYYWAADARDADIRICDYRSVYSFEYVGNCGRLVITPLTDRCYVTLTTAIRLFLGGAPAGPAGTGKTETTKDLSRDLGLPCYVFNCSDQMNYQTMADIFRGLSQAGAWGCFDEFNRIPIEVLSVVATQVKTILDATIRFADPENRVGEYKTLPAGTPPLKVGDYDFFGQEIGLVPTCGFYITMNPGYAGRTELPENLKALFRSCAMIRPDLAMIMENMLMSEGFVTARPLAIKFNTLYALSADLLSKQAHYDWGLRAVKSVLRVAGKLKRAEPKVNEEAILMRALRDFNTPKIPANDIPVFLRLISDLFPGLELATNVDEVLKETAIKVSRKNGFQSEDVFIAKVVQFQELLDVRHSVMLLGPPGAGKSTIYQTLVACKNVDQPKPLCVYEAVNPKAVTSDELYGYMTLSKDWKDGCLSIVMRNMCKCWQPYTSAQTDQWVVLDGDIDAVWIESMNTVMDDNKVLTLVSNERIPLTPAMRMVFEIESLRNATPATVSRAGILFINETDIGWAPFATSWTERRDSDTEKSCLPGFFDKYIPQLIAMLKEKGVEYLTPVMTISKVSALCHLLEGYLSAVPESEKDGHRIERLFLYACIWAFGGCAAADKTTDSRQLFNEVWRDVAKGGLKLPEAGLCFEYAVDPASGDVCEWSELVPRYEPVGVVKFSNIVVATADLVALKTLTTNLQTNGHGVLFVGSAGTGKTVLVRDFLRSLPIEKYDTATINMNFYTDAVTTQGQLEAPIEKRSGKSYGPPAGKVLVYFIDDLNMPFVEEYGTQTPIELLRMHADYGSWYDRADLSLRKQVVDCQFICAQNHKAGSFSVLGRYQRHFAAFGCQSSSDADLAMIFGSILDAHLESFSSSVQKVGKGIVDGTLAIHREMASRFLPSAVKFHYNFNMRDLSAVFQGLCSIHHAHVRDGLKVARLWMHECERVYADRLISNTEIQRCLEIVVDVAKRVIDDDQELLFKRPNAWTTFATPTMDDSRAYLPIKSMAALKKVLHDQLNEYNEANAIMNLVLFDVAMLHVVRIARIIGFPQGNALLVGVGGSGKQSLARLASFICGNAVTQVAVTSTFGVSELKEELKELYRRAGVKPAEPITFLLTDSQIVDEKFLVFINDVLASGIIPDLFSRDEYDAIFGALRNAAKAEGVADTSDSMMEYFIGRVRHNLHVVLCFSPIGELFRIRARKFPALINCTAIDWFHPWPKDALVSVAQHFLHEVDLGPSDVADNICFHVAEVHASVGAQSEQYFVVEKRYNYVTPTSFLELISFYKSLLAERRQEMSNQIERLATGLQTLKNTNKDVTALKEDLKIKMVDVNKKKAECDVFLERMGEQRAIAEGEQDAAKIVQGRADSAAQDARKIEESAASDLAVAQPALDAAKDAVNCLDKASVTELKSFAKPPSGVDKVTDALLILVKGAGKKGLGWDPAKKMMAKVDAFLQSLIDFKGEDIAEDLVKRVQPYLDDPVFSYDKMKSKSAAAANLCNWVVNIITYNKVYKKIRPLMEDLAAAQAVKAKAEGELAVVDAKLAKINEALDALQMQFLEATSEKAKVEAVANACQDRLNLAERLTNGLASEYDRWTVEVERLRSVEKTLVGDVLLGAAFVSYIGAFGSQFRKRLTTDFWIADLVRREIPMTSGIEPLDLLTNDSQKASWQNEGLPADRISIENGAIITNCNRWPLIVDPQLQGISWIRSHEEARLKVQQAQLAEKLAARNPEEAGDEEPVATGNGIVQLQLGEKNWVFRVTEAIRNGDCVIVENLGEQIDAVLDPVLARTVIRKGRQMFLRFGGEDVEYDANFKLYLQTRLANPHYKPEIAAQCTLINFIVTQSGLEDQLLAKVVGRERADIEQQKNELVQAFNEYKIQLKGLEDDLLYKLANAPADILSDIPLIEGLESTKATAGEIARAVAKGKETEIGINEAREVYRPVAAEASCLYFMLLQLNKIQYAYQYSLASFETFFYNGMKRAVMSDDAKKRVDALLSSVRWTIFQWVARGLFERHRLVFLVQVVVGLLQQGLNDTPEDGGEGGAWSKIAALSGYSPEALAFLLRGPQKDDPGDPPAPWLQPQNWAMVCALADVEALGFEKLPSDLEENAPRFAEWFNHATPETEKLPLDWRDLDRRPFRKLLVVRCLRPDRLTSALMQFVRTTLPGGSGYADLDADSNSFGVLEQAFDDASPTVPIYFVLSPGANVVADVDKLAERDGMKAGETYFNVSLGQGQDVVAQERLEAAHRSGHWVILNNVHLMPRWLKKVEKLLDEYASSGSHENFRVFMSSDPSNSIPIGILDRSIKLTSDPPSGLKANIKQAFCTFSREEYEELEGRTRGILFGLCHFHAVMLERRKFGAQGRNMHYPFAVGDLINSASVLKNYMENAPTKVPWDDLRYLFGEIMYGGHIVNDFDRLVCQEYLRFYMKDELLDEMDMYPYPDVKLQYFAAPQTSDSFDKVLQHVEQTMQGDSPLAFGFHPNAEIGFRTDQSEQLCLSILDLGAGDEASGEEGASKQTVAESALQDILENHRDAIFDIDAVLSLLDEPGPYHTVFLQECELMNALIETMLATLEELDLGFKGELTMGDHMERLQDALFLDRVPGAWSKVAYPSIRGLTTWLANLKGRLEQLREWTQGPTDIPVVTWLSGLFNPTSFLTAVMQTTAQAQSLELDKLRVATEVTKRMEPSEFSAHSRDGAYVYGLSLEGARWDMQGAMLAPSAAGEMTCLMPVINCKAAPADKTESNIYECPCYKHLRRGPTYVFSAPLKTKAPAAKWVLAGTALIMDVASK</sequence>
<dbReference type="Pfam" id="PF12774">
    <property type="entry name" value="AAA_6"/>
    <property type="match status" value="2"/>
</dbReference>
<dbReference type="GO" id="GO:0051959">
    <property type="term" value="F:dynein light intermediate chain binding"/>
    <property type="evidence" value="ECO:0007669"/>
    <property type="project" value="InterPro"/>
</dbReference>
<dbReference type="Pfam" id="PF03028">
    <property type="entry name" value="Dynein_heavy"/>
    <property type="match status" value="1"/>
</dbReference>
<dbReference type="FunFam" id="1.10.8.710:FF:000001">
    <property type="entry name" value="Dynein axonemal heavy chain 2"/>
    <property type="match status" value="1"/>
</dbReference>
<dbReference type="FunFam" id="1.10.8.1220:FF:000001">
    <property type="entry name" value="Dynein axonemal heavy chain 5"/>
    <property type="match status" value="1"/>
</dbReference>
<organism evidence="21 22">
    <name type="scientific">Pelagomonas calceolata</name>
    <dbReference type="NCBI Taxonomy" id="35677"/>
    <lineage>
        <taxon>Eukaryota</taxon>
        <taxon>Sar</taxon>
        <taxon>Stramenopiles</taxon>
        <taxon>Ochrophyta</taxon>
        <taxon>Pelagophyceae</taxon>
        <taxon>Pelagomonadales</taxon>
        <taxon>Pelagomonadaceae</taxon>
        <taxon>Pelagomonas</taxon>
    </lineage>
</organism>
<dbReference type="InterPro" id="IPR041466">
    <property type="entry name" value="Dynein_AAA5_ext"/>
</dbReference>
<feature type="coiled-coil region" evidence="18">
    <location>
        <begin position="3376"/>
        <end position="3410"/>
    </location>
</feature>